<keyword evidence="5" id="KW-1185">Reference proteome</keyword>
<gene>
    <name evidence="3" type="ORF">BI344_06870</name>
    <name evidence="2" type="ORF">BI347_11180</name>
</gene>
<dbReference type="RefSeq" id="WP_071112638.1">
    <property type="nucleotide sequence ID" value="NZ_MKCS01000001.1"/>
</dbReference>
<dbReference type="AlphaFoldDB" id="A0A1S1X449"/>
<protein>
    <recommendedName>
        <fullName evidence="6">ABC transporter substrate-binding protein</fullName>
    </recommendedName>
</protein>
<dbReference type="EMBL" id="MKCS01000001">
    <property type="protein sequence ID" value="OHX14006.1"/>
    <property type="molecule type" value="Genomic_DNA"/>
</dbReference>
<feature type="compositionally biased region" description="Low complexity" evidence="1">
    <location>
        <begin position="221"/>
        <end position="240"/>
    </location>
</feature>
<feature type="region of interest" description="Disordered" evidence="1">
    <location>
        <begin position="221"/>
        <end position="253"/>
    </location>
</feature>
<reference evidence="4 5" key="1">
    <citation type="submission" date="2016-09" db="EMBL/GenBank/DDBJ databases">
        <title>Chromobacterium muskegensis sp. nov., an insecticidal bacterium isolated from Sphagnum bogs.</title>
        <authorList>
            <person name="Sparks M.E."/>
            <person name="Blackburn M.B."/>
            <person name="Gundersen-Rindal D.E."/>
            <person name="Mitchell A."/>
            <person name="Farrar R."/>
            <person name="Kuhar D."/>
        </authorList>
    </citation>
    <scope>NUCLEOTIDE SEQUENCE [LARGE SCALE GENOMIC DNA]</scope>
    <source>
        <strain evidence="3 5">14B-1</strain>
        <strain evidence="2 4">37-2</strain>
    </source>
</reference>
<feature type="compositionally biased region" description="Low complexity" evidence="1">
    <location>
        <begin position="76"/>
        <end position="87"/>
    </location>
</feature>
<dbReference type="EMBL" id="MKCT01000017">
    <property type="protein sequence ID" value="OHX20213.1"/>
    <property type="molecule type" value="Genomic_DNA"/>
</dbReference>
<dbReference type="InterPro" id="IPR018648">
    <property type="entry name" value="DUF2076"/>
</dbReference>
<name>A0A1S1X449_9NEIS</name>
<dbReference type="STRING" id="1903179.BI347_11180"/>
<feature type="compositionally biased region" description="Acidic residues" evidence="1">
    <location>
        <begin position="241"/>
        <end position="253"/>
    </location>
</feature>
<dbReference type="Pfam" id="PF09849">
    <property type="entry name" value="DUF2076"/>
    <property type="match status" value="1"/>
</dbReference>
<evidence type="ECO:0000313" key="3">
    <source>
        <dbReference type="EMBL" id="OHX20213.1"/>
    </source>
</evidence>
<proteinExistence type="predicted"/>
<evidence type="ECO:0008006" key="6">
    <source>
        <dbReference type="Google" id="ProtNLM"/>
    </source>
</evidence>
<comment type="caution">
    <text evidence="2">The sequence shown here is derived from an EMBL/GenBank/DDBJ whole genome shotgun (WGS) entry which is preliminary data.</text>
</comment>
<evidence type="ECO:0000313" key="2">
    <source>
        <dbReference type="EMBL" id="OHX14006.1"/>
    </source>
</evidence>
<dbReference type="Proteomes" id="UP000180280">
    <property type="component" value="Unassembled WGS sequence"/>
</dbReference>
<organism evidence="2 4">
    <name type="scientific">Chromobacterium sphagni</name>
    <dbReference type="NCBI Taxonomy" id="1903179"/>
    <lineage>
        <taxon>Bacteria</taxon>
        <taxon>Pseudomonadati</taxon>
        <taxon>Pseudomonadota</taxon>
        <taxon>Betaproteobacteria</taxon>
        <taxon>Neisseriales</taxon>
        <taxon>Chromobacteriaceae</taxon>
        <taxon>Chromobacterium</taxon>
    </lineage>
</organism>
<accession>A0A1S1X449</accession>
<evidence type="ECO:0000256" key="1">
    <source>
        <dbReference type="SAM" id="MobiDB-lite"/>
    </source>
</evidence>
<dbReference type="Proteomes" id="UP000180088">
    <property type="component" value="Unassembled WGS sequence"/>
</dbReference>
<sequence>MSPQETQALQNFLNQLVQTRGVAKDPQANAAITQAVAAQPDAAYLLVLRCMQQEQALNAAKAQIAQVQNDLQAARSAPPATAGAPGTFLDPSPGAAWSGAPAAPRPAAPAPAYQQPAPAYPPAAPAYQQPAPAYQPPAPAQRSGFLSGGVGSFLGNVATTAAGVAAGTFLVQGIESLFGGNEHSGHSGGGGFDHGSSQGFAEHEAPVEQYITVNNYYESDSAGGYQQASQSQDDYPSVSDTSDDTADDNSDYV</sequence>
<evidence type="ECO:0000313" key="4">
    <source>
        <dbReference type="Proteomes" id="UP000180088"/>
    </source>
</evidence>
<feature type="region of interest" description="Disordered" evidence="1">
    <location>
        <begin position="76"/>
        <end position="141"/>
    </location>
</feature>
<evidence type="ECO:0000313" key="5">
    <source>
        <dbReference type="Proteomes" id="UP000180280"/>
    </source>
</evidence>